<dbReference type="RefSeq" id="WP_188452020.1">
    <property type="nucleotide sequence ID" value="NZ_BMFS01000006.1"/>
</dbReference>
<evidence type="ECO:0000313" key="5">
    <source>
        <dbReference type="EMBL" id="GGH00571.1"/>
    </source>
</evidence>
<dbReference type="Gene3D" id="1.10.10.10">
    <property type="entry name" value="Winged helix-like DNA-binding domain superfamily/Winged helix DNA-binding domain"/>
    <property type="match status" value="1"/>
</dbReference>
<accession>A0ABQ1XR43</accession>
<keyword evidence="6" id="KW-1185">Reference proteome</keyword>
<sequence length="133" mass="14417">MSCSELKLGDLEIAVLEDIWHAGQGEARGVHARVGAVRGNSLQTIQSTLERLHRKGLLARERVSHAFVYTPTGSREAVLARLIEESLSRFSSGQEGGLMAAFAGYASQADPSLLDELEALIEHHKRRIGGDPS</sequence>
<gene>
    <name evidence="5" type="ORF">GCM10007420_15710</name>
</gene>
<comment type="similarity">
    <text evidence="1">Belongs to the BlaI transcriptional regulatory family.</text>
</comment>
<dbReference type="InterPro" id="IPR005650">
    <property type="entry name" value="BlaI_family"/>
</dbReference>
<evidence type="ECO:0000256" key="2">
    <source>
        <dbReference type="ARBA" id="ARBA00023015"/>
    </source>
</evidence>
<protein>
    <recommendedName>
        <fullName evidence="7">Penicillinase repressor</fullName>
    </recommendedName>
</protein>
<dbReference type="Proteomes" id="UP000648722">
    <property type="component" value="Unassembled WGS sequence"/>
</dbReference>
<dbReference type="Pfam" id="PF03965">
    <property type="entry name" value="Penicillinase_R"/>
    <property type="match status" value="1"/>
</dbReference>
<organism evidence="5 6">
    <name type="scientific">Glycocaulis albus</name>
    <dbReference type="NCBI Taxonomy" id="1382801"/>
    <lineage>
        <taxon>Bacteria</taxon>
        <taxon>Pseudomonadati</taxon>
        <taxon>Pseudomonadota</taxon>
        <taxon>Alphaproteobacteria</taxon>
        <taxon>Maricaulales</taxon>
        <taxon>Maricaulaceae</taxon>
        <taxon>Glycocaulis</taxon>
    </lineage>
</organism>
<evidence type="ECO:0008006" key="7">
    <source>
        <dbReference type="Google" id="ProtNLM"/>
    </source>
</evidence>
<name>A0ABQ1XR43_9PROT</name>
<comment type="caution">
    <text evidence="5">The sequence shown here is derived from an EMBL/GenBank/DDBJ whole genome shotgun (WGS) entry which is preliminary data.</text>
</comment>
<keyword evidence="4" id="KW-0804">Transcription</keyword>
<evidence type="ECO:0000256" key="1">
    <source>
        <dbReference type="ARBA" id="ARBA00011046"/>
    </source>
</evidence>
<keyword evidence="2" id="KW-0805">Transcription regulation</keyword>
<proteinExistence type="inferred from homology"/>
<dbReference type="InterPro" id="IPR036390">
    <property type="entry name" value="WH_DNA-bd_sf"/>
</dbReference>
<evidence type="ECO:0000313" key="6">
    <source>
        <dbReference type="Proteomes" id="UP000648722"/>
    </source>
</evidence>
<reference evidence="6" key="1">
    <citation type="journal article" date="2019" name="Int. J. Syst. Evol. Microbiol.">
        <title>The Global Catalogue of Microorganisms (GCM) 10K type strain sequencing project: providing services to taxonomists for standard genome sequencing and annotation.</title>
        <authorList>
            <consortium name="The Broad Institute Genomics Platform"/>
            <consortium name="The Broad Institute Genome Sequencing Center for Infectious Disease"/>
            <person name="Wu L."/>
            <person name="Ma J."/>
        </authorList>
    </citation>
    <scope>NUCLEOTIDE SEQUENCE [LARGE SCALE GENOMIC DNA]</scope>
    <source>
        <strain evidence="6">CGMCC 1.12766</strain>
    </source>
</reference>
<dbReference type="InterPro" id="IPR036388">
    <property type="entry name" value="WH-like_DNA-bd_sf"/>
</dbReference>
<dbReference type="EMBL" id="BMFS01000006">
    <property type="protein sequence ID" value="GGH00571.1"/>
    <property type="molecule type" value="Genomic_DNA"/>
</dbReference>
<evidence type="ECO:0000256" key="4">
    <source>
        <dbReference type="ARBA" id="ARBA00023163"/>
    </source>
</evidence>
<dbReference type="SUPFAM" id="SSF46785">
    <property type="entry name" value="Winged helix' DNA-binding domain"/>
    <property type="match status" value="1"/>
</dbReference>
<keyword evidence="3" id="KW-0238">DNA-binding</keyword>
<evidence type="ECO:0000256" key="3">
    <source>
        <dbReference type="ARBA" id="ARBA00023125"/>
    </source>
</evidence>